<proteinExistence type="predicted"/>
<evidence type="ECO:0000313" key="1">
    <source>
        <dbReference type="EMBL" id="KCV68072.1"/>
    </source>
</evidence>
<organism evidence="1">
    <name type="scientific">Fonticula alba</name>
    <name type="common">Slime mold</name>
    <dbReference type="NCBI Taxonomy" id="691883"/>
    <lineage>
        <taxon>Eukaryota</taxon>
        <taxon>Rotosphaerida</taxon>
        <taxon>Fonticulaceae</taxon>
        <taxon>Fonticula</taxon>
    </lineage>
</organism>
<gene>
    <name evidence="1" type="ORF">H696_05307</name>
</gene>
<protein>
    <submittedName>
        <fullName evidence="1">Uncharacterized protein</fullName>
    </submittedName>
</protein>
<reference evidence="1" key="1">
    <citation type="submission" date="2013-04" db="EMBL/GenBank/DDBJ databases">
        <title>The Genome Sequence of Fonticula alba ATCC 38817.</title>
        <authorList>
            <consortium name="The Broad Institute Genomics Platform"/>
            <person name="Russ C."/>
            <person name="Cuomo C."/>
            <person name="Burger G."/>
            <person name="Gray M.W."/>
            <person name="Holland P.W.H."/>
            <person name="King N."/>
            <person name="Lang F.B.F."/>
            <person name="Roger A.J."/>
            <person name="Ruiz-Trillo I."/>
            <person name="Brown M."/>
            <person name="Walker B."/>
            <person name="Young S."/>
            <person name="Zeng Q."/>
            <person name="Gargeya S."/>
            <person name="Fitzgerald M."/>
            <person name="Haas B."/>
            <person name="Abouelleil A."/>
            <person name="Allen A.W."/>
            <person name="Alvarado L."/>
            <person name="Arachchi H.M."/>
            <person name="Berlin A.M."/>
            <person name="Chapman S.B."/>
            <person name="Gainer-Dewar J."/>
            <person name="Goldberg J."/>
            <person name="Griggs A."/>
            <person name="Gujja S."/>
            <person name="Hansen M."/>
            <person name="Howarth C."/>
            <person name="Imamovic A."/>
            <person name="Ireland A."/>
            <person name="Larimer J."/>
            <person name="McCowan C."/>
            <person name="Murphy C."/>
            <person name="Pearson M."/>
            <person name="Poon T.W."/>
            <person name="Priest M."/>
            <person name="Roberts A."/>
            <person name="Saif S."/>
            <person name="Shea T."/>
            <person name="Sisk P."/>
            <person name="Sykes S."/>
            <person name="Wortman J."/>
            <person name="Nusbaum C."/>
            <person name="Birren B."/>
        </authorList>
    </citation>
    <scope>NUCLEOTIDE SEQUENCE [LARGE SCALE GENOMIC DNA]</scope>
    <source>
        <strain evidence="1">ATCC 38817</strain>
    </source>
</reference>
<accession>A0A058Z3I5</accession>
<dbReference type="AlphaFoldDB" id="A0A058Z3I5"/>
<sequence>MSDYVYLTLPKDATEQDVKDQVEELARMIQGTKHEIKRSANKKAAKYPATKLDPEDYVFVCPRSGNNSAKGSMDAPLKDTTCAEERFSDRKIALRVWKWVFQSDKDKERRNEDKADTHIYQLGTIIDLSKTYFVSENGRLPQEMNLDQHTCDGACNGMKPMVLHINLETGLDENPGTAMEPVRSAERLYELMQKSKTCVLLVFALSFVRFAKVCQLFGEDSETKEEDHIYRTIKFVNEYLPDRMPILAVYRHFSDNNYSAHALTSVVSSLTVKDEQ</sequence>
<name>A0A058Z3I5_FONAL</name>
<dbReference type="GeneID" id="20530032"/>
<dbReference type="RefSeq" id="XP_009497446.1">
    <property type="nucleotide sequence ID" value="XM_009499171.1"/>
</dbReference>
<keyword evidence="2" id="KW-1185">Reference proteome</keyword>
<evidence type="ECO:0000313" key="2">
    <source>
        <dbReference type="Proteomes" id="UP000030693"/>
    </source>
</evidence>
<dbReference type="Proteomes" id="UP000030693">
    <property type="component" value="Unassembled WGS sequence"/>
</dbReference>
<dbReference type="EMBL" id="KB932210">
    <property type="protein sequence ID" value="KCV68072.1"/>
    <property type="molecule type" value="Genomic_DNA"/>
</dbReference>